<sequence>MDMMPGEKPTGPLQHRNKDTGILLSFCSTIDQTGDFRTSASRPRAPSKGRAKGRSAHGHSLRNSLFWELCWERRTPDDACAPRCAKANKFEEVHPARLRVREERSSSAPQTLIVAFALMIKRFFGSSPRAKGMGKEEKNPLWAVHAPGHTVRHLGIGGHVEFPVQTENFKGGHREARGAHRFSDLRS</sequence>
<gene>
    <name evidence="2" type="ORF">EVAR_100786_1</name>
</gene>
<evidence type="ECO:0000313" key="3">
    <source>
        <dbReference type="Proteomes" id="UP000299102"/>
    </source>
</evidence>
<evidence type="ECO:0000256" key="1">
    <source>
        <dbReference type="SAM" id="MobiDB-lite"/>
    </source>
</evidence>
<protein>
    <submittedName>
        <fullName evidence="2">Uncharacterized protein</fullName>
    </submittedName>
</protein>
<organism evidence="2 3">
    <name type="scientific">Eumeta variegata</name>
    <name type="common">Bagworm moth</name>
    <name type="synonym">Eumeta japonica</name>
    <dbReference type="NCBI Taxonomy" id="151549"/>
    <lineage>
        <taxon>Eukaryota</taxon>
        <taxon>Metazoa</taxon>
        <taxon>Ecdysozoa</taxon>
        <taxon>Arthropoda</taxon>
        <taxon>Hexapoda</taxon>
        <taxon>Insecta</taxon>
        <taxon>Pterygota</taxon>
        <taxon>Neoptera</taxon>
        <taxon>Endopterygota</taxon>
        <taxon>Lepidoptera</taxon>
        <taxon>Glossata</taxon>
        <taxon>Ditrysia</taxon>
        <taxon>Tineoidea</taxon>
        <taxon>Psychidae</taxon>
        <taxon>Oiketicinae</taxon>
        <taxon>Eumeta</taxon>
    </lineage>
</organism>
<feature type="region of interest" description="Disordered" evidence="1">
    <location>
        <begin position="34"/>
        <end position="57"/>
    </location>
</feature>
<name>A0A4C2AJB2_EUMVA</name>
<accession>A0A4C2AJB2</accession>
<dbReference type="AlphaFoldDB" id="A0A4C2AJB2"/>
<comment type="caution">
    <text evidence="2">The sequence shown here is derived from an EMBL/GenBank/DDBJ whole genome shotgun (WGS) entry which is preliminary data.</text>
</comment>
<evidence type="ECO:0000313" key="2">
    <source>
        <dbReference type="EMBL" id="GBP98587.1"/>
    </source>
</evidence>
<keyword evidence="3" id="KW-1185">Reference proteome</keyword>
<dbReference type="EMBL" id="BGZK01003174">
    <property type="protein sequence ID" value="GBP98587.1"/>
    <property type="molecule type" value="Genomic_DNA"/>
</dbReference>
<reference evidence="2 3" key="1">
    <citation type="journal article" date="2019" name="Commun. Biol.">
        <title>The bagworm genome reveals a unique fibroin gene that provides high tensile strength.</title>
        <authorList>
            <person name="Kono N."/>
            <person name="Nakamura H."/>
            <person name="Ohtoshi R."/>
            <person name="Tomita M."/>
            <person name="Numata K."/>
            <person name="Arakawa K."/>
        </authorList>
    </citation>
    <scope>NUCLEOTIDE SEQUENCE [LARGE SCALE GENOMIC DNA]</scope>
</reference>
<proteinExistence type="predicted"/>
<dbReference type="Proteomes" id="UP000299102">
    <property type="component" value="Unassembled WGS sequence"/>
</dbReference>
<feature type="compositionally biased region" description="Basic residues" evidence="1">
    <location>
        <begin position="45"/>
        <end position="57"/>
    </location>
</feature>